<proteinExistence type="predicted"/>
<dbReference type="Proteomes" id="UP000004162">
    <property type="component" value="Unassembled WGS sequence"/>
</dbReference>
<dbReference type="SUPFAM" id="SSF52821">
    <property type="entry name" value="Rhodanese/Cell cycle control phosphatase"/>
    <property type="match status" value="1"/>
</dbReference>
<reference evidence="2 3" key="2">
    <citation type="submission" date="2006-07" db="EMBL/GenBank/DDBJ databases">
        <title>Sequencing of the draft genome and assembly of Chlorobium ferroxidans DSM 13031.</title>
        <authorList>
            <consortium name="US DOE Joint Genome Institute (JGI-PGF)"/>
            <person name="Copeland A."/>
            <person name="Lucas S."/>
            <person name="Lapidus A."/>
            <person name="Barry K."/>
            <person name="Glavina del Rio T."/>
            <person name="Dalin E."/>
            <person name="Tice H."/>
            <person name="Bruce D."/>
            <person name="Pitluck S."/>
            <person name="Richardson P."/>
        </authorList>
    </citation>
    <scope>NUCLEOTIDE SEQUENCE [LARGE SCALE GENOMIC DNA]</scope>
    <source>
        <strain evidence="2 3">DSM 13031</strain>
    </source>
</reference>
<dbReference type="Gene3D" id="3.40.250.10">
    <property type="entry name" value="Rhodanese-like domain"/>
    <property type="match status" value="1"/>
</dbReference>
<dbReference type="PANTHER" id="PTHR43031:SF1">
    <property type="entry name" value="PYRIDINE NUCLEOTIDE-DISULPHIDE OXIDOREDUCTASE"/>
    <property type="match status" value="1"/>
</dbReference>
<dbReference type="PANTHER" id="PTHR43031">
    <property type="entry name" value="FAD-DEPENDENT OXIDOREDUCTASE"/>
    <property type="match status" value="1"/>
</dbReference>
<evidence type="ECO:0000313" key="3">
    <source>
        <dbReference type="Proteomes" id="UP000004162"/>
    </source>
</evidence>
<dbReference type="InterPro" id="IPR036873">
    <property type="entry name" value="Rhodanese-like_dom_sf"/>
</dbReference>
<dbReference type="PROSITE" id="PS50206">
    <property type="entry name" value="RHODANESE_3"/>
    <property type="match status" value="1"/>
</dbReference>
<evidence type="ECO:0000259" key="1">
    <source>
        <dbReference type="PROSITE" id="PS50206"/>
    </source>
</evidence>
<dbReference type="Pfam" id="PF00581">
    <property type="entry name" value="Rhodanese"/>
    <property type="match status" value="1"/>
</dbReference>
<feature type="domain" description="Rhodanese" evidence="1">
    <location>
        <begin position="17"/>
        <end position="107"/>
    </location>
</feature>
<dbReference type="InterPro" id="IPR001763">
    <property type="entry name" value="Rhodanese-like_dom"/>
</dbReference>
<dbReference type="EMBL" id="AASE01000005">
    <property type="protein sequence ID" value="EAT59314.1"/>
    <property type="molecule type" value="Genomic_DNA"/>
</dbReference>
<comment type="caution">
    <text evidence="2">The sequence shown here is derived from an EMBL/GenBank/DDBJ whole genome shotgun (WGS) entry which is preliminary data.</text>
</comment>
<keyword evidence="3" id="KW-1185">Reference proteome</keyword>
<organism evidence="2 3">
    <name type="scientific">Chlorobium ferrooxidans DSM 13031</name>
    <dbReference type="NCBI Taxonomy" id="377431"/>
    <lineage>
        <taxon>Bacteria</taxon>
        <taxon>Pseudomonadati</taxon>
        <taxon>Chlorobiota</taxon>
        <taxon>Chlorobiia</taxon>
        <taxon>Chlorobiales</taxon>
        <taxon>Chlorobiaceae</taxon>
        <taxon>Chlorobium/Pelodictyon group</taxon>
        <taxon>Chlorobium</taxon>
    </lineage>
</organism>
<reference evidence="2 3" key="1">
    <citation type="submission" date="2006-07" db="EMBL/GenBank/DDBJ databases">
        <title>Annotation of the draft genome assembly of Chlorobium ferroxidans DSM 13031.</title>
        <authorList>
            <consortium name="US DOE Joint Genome Institute (JGI-ORNL)"/>
            <person name="Larimer F."/>
            <person name="Land M."/>
            <person name="Hauser L."/>
        </authorList>
    </citation>
    <scope>NUCLEOTIDE SEQUENCE [LARGE SCALE GENOMIC DNA]</scope>
    <source>
        <strain evidence="2 3">DSM 13031</strain>
    </source>
</reference>
<gene>
    <name evidence="2" type="ORF">CferDRAFT_1462</name>
</gene>
<protein>
    <submittedName>
        <fullName evidence="2">Rhodanese-like</fullName>
    </submittedName>
</protein>
<dbReference type="RefSeq" id="WP_006365970.1">
    <property type="nucleotide sequence ID" value="NZ_AASE01000005.1"/>
</dbReference>
<dbReference type="AlphaFoldDB" id="Q0YST2"/>
<dbReference type="InterPro" id="IPR050229">
    <property type="entry name" value="GlpE_sulfurtransferase"/>
</dbReference>
<dbReference type="SMART" id="SM00450">
    <property type="entry name" value="RHOD"/>
    <property type="match status" value="1"/>
</dbReference>
<sequence length="125" mass="14105">MMKNSQEISPAKALALIKKGALLVDVREPKEVSKKSFDVSNVLQIPLRELKTRFQEIPVDRKVVIACHVGNRGMVATRFLVNNGYSRVVNMQHGIAGWEKEGLPVKKELKPATGSWFRKLFSRMS</sequence>
<evidence type="ECO:0000313" key="2">
    <source>
        <dbReference type="EMBL" id="EAT59314.1"/>
    </source>
</evidence>
<accession>Q0YST2</accession>
<name>Q0YST2_9CHLB</name>